<dbReference type="OrthoDB" id="1741717at2759"/>
<feature type="compositionally biased region" description="Low complexity" evidence="4">
    <location>
        <begin position="484"/>
        <end position="502"/>
    </location>
</feature>
<dbReference type="Gene3D" id="2.60.40.1970">
    <property type="entry name" value="YEATS domain"/>
    <property type="match status" value="1"/>
</dbReference>
<feature type="region of interest" description="Disordered" evidence="4">
    <location>
        <begin position="478"/>
        <end position="536"/>
    </location>
</feature>
<accession>A0A8H7V2Z9</accession>
<evidence type="ECO:0000256" key="3">
    <source>
        <dbReference type="SAM" id="Coils"/>
    </source>
</evidence>
<dbReference type="PROSITE" id="PS51037">
    <property type="entry name" value="YEATS"/>
    <property type="match status" value="1"/>
</dbReference>
<organism evidence="6 7">
    <name type="scientific">Mucor plumbeus</name>
    <dbReference type="NCBI Taxonomy" id="97098"/>
    <lineage>
        <taxon>Eukaryota</taxon>
        <taxon>Fungi</taxon>
        <taxon>Fungi incertae sedis</taxon>
        <taxon>Mucoromycota</taxon>
        <taxon>Mucoromycotina</taxon>
        <taxon>Mucoromycetes</taxon>
        <taxon>Mucorales</taxon>
        <taxon>Mucorineae</taxon>
        <taxon>Mucoraceae</taxon>
        <taxon>Mucor</taxon>
    </lineage>
</organism>
<dbReference type="GO" id="GO:0000785">
    <property type="term" value="C:chromatin"/>
    <property type="evidence" value="ECO:0007669"/>
    <property type="project" value="UniProtKB-ARBA"/>
</dbReference>
<keyword evidence="7" id="KW-1185">Reference proteome</keyword>
<proteinExistence type="predicted"/>
<dbReference type="InterPro" id="IPR055129">
    <property type="entry name" value="YEATS_dom"/>
</dbReference>
<dbReference type="AlphaFoldDB" id="A0A8H7V2Z9"/>
<feature type="compositionally biased region" description="Low complexity" evidence="4">
    <location>
        <begin position="515"/>
        <end position="530"/>
    </location>
</feature>
<protein>
    <recommendedName>
        <fullName evidence="5">YEATS domain-containing protein</fullName>
    </recommendedName>
</protein>
<dbReference type="Proteomes" id="UP000650833">
    <property type="component" value="Unassembled WGS sequence"/>
</dbReference>
<evidence type="ECO:0000313" key="6">
    <source>
        <dbReference type="EMBL" id="KAG2199539.1"/>
    </source>
</evidence>
<dbReference type="InterPro" id="IPR055127">
    <property type="entry name" value="YEATS2_3HBD"/>
</dbReference>
<dbReference type="InterPro" id="IPR005033">
    <property type="entry name" value="YEATS"/>
</dbReference>
<feature type="non-terminal residue" evidence="6">
    <location>
        <position position="1"/>
    </location>
</feature>
<feature type="compositionally biased region" description="Polar residues" evidence="4">
    <location>
        <begin position="503"/>
        <end position="512"/>
    </location>
</feature>
<dbReference type="Pfam" id="PF03366">
    <property type="entry name" value="YEATS"/>
    <property type="match status" value="1"/>
</dbReference>
<evidence type="ECO:0000256" key="2">
    <source>
        <dbReference type="PROSITE-ProRule" id="PRU00376"/>
    </source>
</evidence>
<name>A0A8H7V2Z9_9FUNG</name>
<keyword evidence="3" id="KW-0175">Coiled coil</keyword>
<evidence type="ECO:0000256" key="4">
    <source>
        <dbReference type="SAM" id="MobiDB-lite"/>
    </source>
</evidence>
<dbReference type="GO" id="GO:0006355">
    <property type="term" value="P:regulation of DNA-templated transcription"/>
    <property type="evidence" value="ECO:0007669"/>
    <property type="project" value="InterPro"/>
</dbReference>
<dbReference type="PANTHER" id="PTHR23195">
    <property type="entry name" value="YEATS DOMAIN"/>
    <property type="match status" value="1"/>
</dbReference>
<sequence length="891" mass="100384">EETKKKIVDIIDHQFDLEIYLKQREVATIRNEIVKAENALKDLRLAVENESMAASMPEAAHYTRRSAMYYHGGSQALFSQANGPSPNVPKRKTYRLSEKSKLYGRRNDGVFVSLACPACHRDDFANLQGFLNHCRISHILEFGPYEQVMLQCGTPVDESEVPMDHPARLRPVMNLVPSASKQSQKKLERPSIKVFEEDVDMELENERKSSLKAAVEEIANINNNSTTVADTQTPIVDTSADALNIAQVTDDANDQRIAKIDTIEKIVETVELPPKSDEVSFPEEQVETPIQSDQPLSEEKNEIQLEASINDNKETAEEPEKAEEPSKIESFAAAMSSGNTADIGSRFYIKRRILVGNVSKYIAPERRDPTLKQFTHKWMIYVVEPPQSKQEVGAFITCVRFHLHPSYKPNDVVDVTEPPFKLTRFGWGEFPIRIQLFFVDKRRNKAVDLIHHLKLDNSHSGKQLLGGERNIEIELDRNTDFKDTSSPAPTSSAAGTPTTLSAQTSTVGTPSINDPAAPTAPQPTQQQQQKQKQHDAEAIASMAVKQKMSLLNGILKESVRRLPIVRAGSHGTVLPYSCATSSKMFFEWSVGKRKALEWHRARILRLETQKRAYEVNDNVLRLAAEALNTKDVVLWCRANKYTPIKSDTIEDARESDLPTGYCKFCGSLRDGHDETIDDHCPRRPKGWNSSRKRGGINSTTSVTKLLKTLESGWDQIIDSDDDMDIDVDMDDGLAPKKEEVNRRQDILERVRKCTLNDDIMDVVNERSLDWIWSVVGQLRLKSVIANDMLLGKDGNLQGPTSSFDLSSAMKQRLVVGNILTQATRVFLKKLINQTVNICHKEEEGSADKSTKMMVPYHIYQATQQQEEFDFLTNQYMGPEEVVENDASNTKD</sequence>
<dbReference type="Pfam" id="PF22951">
    <property type="entry name" value="3HBD"/>
    <property type="match status" value="1"/>
</dbReference>
<dbReference type="InterPro" id="IPR038704">
    <property type="entry name" value="YEAST_sf"/>
</dbReference>
<feature type="coiled-coil region" evidence="3">
    <location>
        <begin position="26"/>
        <end position="53"/>
    </location>
</feature>
<gene>
    <name evidence="6" type="ORF">INT46_001239</name>
</gene>
<evidence type="ECO:0000256" key="1">
    <source>
        <dbReference type="ARBA" id="ARBA00023242"/>
    </source>
</evidence>
<keyword evidence="1 2" id="KW-0539">Nucleus</keyword>
<feature type="domain" description="YEATS" evidence="5">
    <location>
        <begin position="343"/>
        <end position="495"/>
    </location>
</feature>
<comment type="caution">
    <text evidence="6">The sequence shown here is derived from an EMBL/GenBank/DDBJ whole genome shotgun (WGS) entry which is preliminary data.</text>
</comment>
<dbReference type="CDD" id="cd16907">
    <property type="entry name" value="YEATS_YEATS2_like"/>
    <property type="match status" value="1"/>
</dbReference>
<evidence type="ECO:0000313" key="7">
    <source>
        <dbReference type="Proteomes" id="UP000650833"/>
    </source>
</evidence>
<reference evidence="6" key="1">
    <citation type="submission" date="2020-12" db="EMBL/GenBank/DDBJ databases">
        <title>Metabolic potential, ecology and presence of endohyphal bacteria is reflected in genomic diversity of Mucoromycotina.</title>
        <authorList>
            <person name="Muszewska A."/>
            <person name="Okrasinska A."/>
            <person name="Steczkiewicz K."/>
            <person name="Drgas O."/>
            <person name="Orlowska M."/>
            <person name="Perlinska-Lenart U."/>
            <person name="Aleksandrzak-Piekarczyk T."/>
            <person name="Szatraj K."/>
            <person name="Zielenkiewicz U."/>
            <person name="Pilsyk S."/>
            <person name="Malc E."/>
            <person name="Mieczkowski P."/>
            <person name="Kruszewska J.S."/>
            <person name="Biernat P."/>
            <person name="Pawlowska J."/>
        </authorList>
    </citation>
    <scope>NUCLEOTIDE SEQUENCE</scope>
    <source>
        <strain evidence="6">CBS 226.32</strain>
    </source>
</reference>
<comment type="subcellular location">
    <subcellularLocation>
        <location evidence="2">Nucleus</location>
    </subcellularLocation>
</comment>
<evidence type="ECO:0000259" key="5">
    <source>
        <dbReference type="PROSITE" id="PS51037"/>
    </source>
</evidence>
<dbReference type="GO" id="GO:0005634">
    <property type="term" value="C:nucleus"/>
    <property type="evidence" value="ECO:0007669"/>
    <property type="project" value="UniProtKB-SubCell"/>
</dbReference>
<dbReference type="EMBL" id="JAEPRC010000348">
    <property type="protein sequence ID" value="KAG2199539.1"/>
    <property type="molecule type" value="Genomic_DNA"/>
</dbReference>
<dbReference type="InterPro" id="IPR058706">
    <property type="entry name" value="zf-C2H2_AHC1-like"/>
</dbReference>
<dbReference type="Pfam" id="PF25909">
    <property type="entry name" value="zf-C2H2_AHC1"/>
    <property type="match status" value="1"/>
</dbReference>
<feature type="region of interest" description="Disordered" evidence="4">
    <location>
        <begin position="274"/>
        <end position="299"/>
    </location>
</feature>